<keyword evidence="3" id="KW-1185">Reference proteome</keyword>
<organism evidence="2 3">
    <name type="scientific">Arthrobacter russicus</name>
    <dbReference type="NCBI Taxonomy" id="172040"/>
    <lineage>
        <taxon>Bacteria</taxon>
        <taxon>Bacillati</taxon>
        <taxon>Actinomycetota</taxon>
        <taxon>Actinomycetes</taxon>
        <taxon>Micrococcales</taxon>
        <taxon>Micrococcaceae</taxon>
        <taxon>Arthrobacter</taxon>
    </lineage>
</organism>
<dbReference type="SUPFAM" id="SSF51556">
    <property type="entry name" value="Metallo-dependent hydrolases"/>
    <property type="match status" value="1"/>
</dbReference>
<name>A0ABU1J6G9_9MICC</name>
<gene>
    <name evidence="2" type="ORF">JOE69_000261</name>
</gene>
<dbReference type="Pfam" id="PF07969">
    <property type="entry name" value="Amidohydro_3"/>
    <property type="match status" value="1"/>
</dbReference>
<evidence type="ECO:0000259" key="1">
    <source>
        <dbReference type="Pfam" id="PF07969"/>
    </source>
</evidence>
<dbReference type="PANTHER" id="PTHR22642">
    <property type="entry name" value="IMIDAZOLONEPROPIONASE"/>
    <property type="match status" value="1"/>
</dbReference>
<reference evidence="2 3" key="1">
    <citation type="submission" date="2023-07" db="EMBL/GenBank/DDBJ databases">
        <title>Sequencing the genomes of 1000 actinobacteria strains.</title>
        <authorList>
            <person name="Klenk H.-P."/>
        </authorList>
    </citation>
    <scope>NUCLEOTIDE SEQUENCE [LARGE SCALE GENOMIC DNA]</scope>
    <source>
        <strain evidence="2 3">DSM 14555</strain>
    </source>
</reference>
<evidence type="ECO:0000313" key="3">
    <source>
        <dbReference type="Proteomes" id="UP001185069"/>
    </source>
</evidence>
<protein>
    <submittedName>
        <fullName evidence="2">Amidohydrolase YtcJ</fullName>
    </submittedName>
</protein>
<feature type="domain" description="Amidohydrolase 3" evidence="1">
    <location>
        <begin position="49"/>
        <end position="543"/>
    </location>
</feature>
<accession>A0ABU1J6G9</accession>
<dbReference type="InterPro" id="IPR011059">
    <property type="entry name" value="Metal-dep_hydrolase_composite"/>
</dbReference>
<dbReference type="SUPFAM" id="SSF51338">
    <property type="entry name" value="Composite domain of metallo-dependent hydrolases"/>
    <property type="match status" value="1"/>
</dbReference>
<proteinExistence type="predicted"/>
<sequence length="550" mass="59491">MTYAEWIFSGGAVHTMDPVRPLAEAVAVAGGRIVAVGPDALDWRGPGTEVVDLAGRALFPGFQDAHVHPLTAGLQLLSCDLSTTHSLKDYVGLIVDFAHRHPQHEWITGAGWYGDVFDGGFPNRDLLDELVADRPVFLMSHDAHSAWVNTEALRRAGITAETADPEGGRIVRDGAGRASGMLLESAADLVSSLIPAPADAHLRSALLCAQDTLHSFGITSWQDAAVGQALGTPDPFEHYLALEADGLLTAAVTGALWWQIDEGLGQIQSLLDRRTRAAGRFRTTAVKIMLDGVCENFTASLTRPYRGHPGQRGMSMIPVDELRRVASVLDEKGFDLHLHAVGDQAVRDALTALDLPSRPDWQPRHQIAHLDLIDRLDIERFARLGAIANIQPLWARQDPVLVETKLPYLDEMHQQLHFAFKTFDRAGIPLAMGSDWPVSSPNPLWGAHTAVNRTAPRTDPHAADTRSQSAPLLPGEAIALHTALMAYTRGSARANRQDAERGSVGLGRAADLVVLDTDPYAVEAADLGEIKVDLTLAGGKPVYRREATES</sequence>
<evidence type="ECO:0000313" key="2">
    <source>
        <dbReference type="EMBL" id="MDR6268023.1"/>
    </source>
</evidence>
<dbReference type="Proteomes" id="UP001185069">
    <property type="component" value="Unassembled WGS sequence"/>
</dbReference>
<dbReference type="InterPro" id="IPR032466">
    <property type="entry name" value="Metal_Hydrolase"/>
</dbReference>
<dbReference type="EMBL" id="JAVDQF010000001">
    <property type="protein sequence ID" value="MDR6268023.1"/>
    <property type="molecule type" value="Genomic_DNA"/>
</dbReference>
<dbReference type="RefSeq" id="WP_309795413.1">
    <property type="nucleotide sequence ID" value="NZ_BAAAHY010000006.1"/>
</dbReference>
<dbReference type="CDD" id="cd01300">
    <property type="entry name" value="YtcJ_like"/>
    <property type="match status" value="1"/>
</dbReference>
<dbReference type="Gene3D" id="2.30.40.10">
    <property type="entry name" value="Urease, subunit C, domain 1"/>
    <property type="match status" value="1"/>
</dbReference>
<dbReference type="InterPro" id="IPR033932">
    <property type="entry name" value="YtcJ-like"/>
</dbReference>
<dbReference type="InterPro" id="IPR013108">
    <property type="entry name" value="Amidohydro_3"/>
</dbReference>
<dbReference type="Gene3D" id="3.10.310.70">
    <property type="match status" value="1"/>
</dbReference>
<comment type="caution">
    <text evidence="2">The sequence shown here is derived from an EMBL/GenBank/DDBJ whole genome shotgun (WGS) entry which is preliminary data.</text>
</comment>
<dbReference type="PANTHER" id="PTHR22642:SF2">
    <property type="entry name" value="PROTEIN LONG AFTER FAR-RED 3"/>
    <property type="match status" value="1"/>
</dbReference>
<dbReference type="Gene3D" id="3.20.20.140">
    <property type="entry name" value="Metal-dependent hydrolases"/>
    <property type="match status" value="1"/>
</dbReference>